<reference evidence="2 3" key="1">
    <citation type="submission" date="2016-03" db="EMBL/GenBank/DDBJ databases">
        <title>Fine-scale spatial genetic structure of a fungal parasite of coffee scale insects.</title>
        <authorList>
            <person name="Jackson D."/>
            <person name="Zemenick K.A."/>
            <person name="Malloure B."/>
            <person name="Quandt C.A."/>
            <person name="James T.Y."/>
        </authorList>
    </citation>
    <scope>NUCLEOTIDE SEQUENCE [LARGE SCALE GENOMIC DNA]</scope>
    <source>
        <strain evidence="2 3">UM487</strain>
    </source>
</reference>
<feature type="region of interest" description="Disordered" evidence="1">
    <location>
        <begin position="257"/>
        <end position="297"/>
    </location>
</feature>
<feature type="compositionally biased region" description="Polar residues" evidence="1">
    <location>
        <begin position="73"/>
        <end position="90"/>
    </location>
</feature>
<gene>
    <name evidence="2" type="ORF">LLEC1_04344</name>
</gene>
<dbReference type="OrthoDB" id="3886346at2759"/>
<feature type="region of interest" description="Disordered" evidence="1">
    <location>
        <begin position="63"/>
        <end position="98"/>
    </location>
</feature>
<accession>A0A179I376</accession>
<feature type="compositionally biased region" description="Polar residues" evidence="1">
    <location>
        <begin position="282"/>
        <end position="297"/>
    </location>
</feature>
<evidence type="ECO:0000256" key="1">
    <source>
        <dbReference type="SAM" id="MobiDB-lite"/>
    </source>
</evidence>
<dbReference type="Proteomes" id="UP000243081">
    <property type="component" value="Unassembled WGS sequence"/>
</dbReference>
<evidence type="ECO:0000313" key="2">
    <source>
        <dbReference type="EMBL" id="OAQ96674.1"/>
    </source>
</evidence>
<dbReference type="OMA" id="ELAAFQF"/>
<proteinExistence type="predicted"/>
<dbReference type="AlphaFoldDB" id="A0A179I376"/>
<protein>
    <submittedName>
        <fullName evidence="2">Uncharacterized protein</fullName>
    </submittedName>
</protein>
<organism evidence="2 3">
    <name type="scientific">Cordyceps confragosa</name>
    <name type="common">Lecanicillium lecanii</name>
    <dbReference type="NCBI Taxonomy" id="2714763"/>
    <lineage>
        <taxon>Eukaryota</taxon>
        <taxon>Fungi</taxon>
        <taxon>Dikarya</taxon>
        <taxon>Ascomycota</taxon>
        <taxon>Pezizomycotina</taxon>
        <taxon>Sordariomycetes</taxon>
        <taxon>Hypocreomycetidae</taxon>
        <taxon>Hypocreales</taxon>
        <taxon>Cordycipitaceae</taxon>
        <taxon>Akanthomyces</taxon>
    </lineage>
</organism>
<sequence length="327" mass="35515">MTIAALRTLVAQIPNWQSRLDKLVAEISQRQDGLSSIENGQQHQSATPTPESDAQALAINSTTPGLQPVDTMNIDSATSAGSQQPTTHSIGNGPVAKKTRPDPVYFDGSMQKFFEELVHFIAVSRNMMRKAKMAARIAQIKKMAEVEISDESSDGTSERPTLRYVSARRMDSLGPPTANGTKPGRGPDIFDALDKNLDTLQATCELAAFQFLREATDNKHMKSIKTLLSDVLNSAAAELTRLARDEPDMVQDADAAAARTKRPLSMRKELPAGAKPTEAPNKRQNTGQLTPSTSLPSIGNMEVDLAVLQNDEHMAPHVIHMPANVRV</sequence>
<dbReference type="EMBL" id="LUKN01003993">
    <property type="protein sequence ID" value="OAQ96674.1"/>
    <property type="molecule type" value="Genomic_DNA"/>
</dbReference>
<evidence type="ECO:0000313" key="3">
    <source>
        <dbReference type="Proteomes" id="UP000243081"/>
    </source>
</evidence>
<comment type="caution">
    <text evidence="2">The sequence shown here is derived from an EMBL/GenBank/DDBJ whole genome shotgun (WGS) entry which is preliminary data.</text>
</comment>
<feature type="region of interest" description="Disordered" evidence="1">
    <location>
        <begin position="34"/>
        <end position="53"/>
    </location>
</feature>
<name>A0A179I376_CORDF</name>
<keyword evidence="3" id="KW-1185">Reference proteome</keyword>